<keyword evidence="1" id="KW-0812">Transmembrane</keyword>
<sequence length="142" mass="16129">MSATLPEPVPRKRHSVRNQIFLAILFGLLIAFSATYVQLMLQRAEVRDELDRTSSKYAEATQRGLRLAQQLEYVKTDAYRETVARDKLGLSRPGDQVMAVILPRGYSHTGSGLLPQTQETSVLDLPIWEQWLVLFNIEIDLS</sequence>
<feature type="transmembrane region" description="Helical" evidence="1">
    <location>
        <begin position="20"/>
        <end position="41"/>
    </location>
</feature>
<dbReference type="AlphaFoldDB" id="A0A6B1DQ14"/>
<dbReference type="Pfam" id="PF04977">
    <property type="entry name" value="DivIC"/>
    <property type="match status" value="1"/>
</dbReference>
<accession>A0A6B1DQ14</accession>
<organism evidence="2">
    <name type="scientific">Caldilineaceae bacterium SB0662_bin_9</name>
    <dbReference type="NCBI Taxonomy" id="2605258"/>
    <lineage>
        <taxon>Bacteria</taxon>
        <taxon>Bacillati</taxon>
        <taxon>Chloroflexota</taxon>
        <taxon>Caldilineae</taxon>
        <taxon>Caldilineales</taxon>
        <taxon>Caldilineaceae</taxon>
    </lineage>
</organism>
<name>A0A6B1DQ14_9CHLR</name>
<keyword evidence="1" id="KW-1133">Transmembrane helix</keyword>
<evidence type="ECO:0000256" key="1">
    <source>
        <dbReference type="SAM" id="Phobius"/>
    </source>
</evidence>
<comment type="caution">
    <text evidence="2">The sequence shown here is derived from an EMBL/GenBank/DDBJ whole genome shotgun (WGS) entry which is preliminary data.</text>
</comment>
<gene>
    <name evidence="2" type="ORF">F4Y08_04920</name>
</gene>
<proteinExistence type="predicted"/>
<keyword evidence="1" id="KW-0472">Membrane</keyword>
<reference evidence="2" key="1">
    <citation type="submission" date="2019-09" db="EMBL/GenBank/DDBJ databases">
        <title>Characterisation of the sponge microbiome using genome-centric metagenomics.</title>
        <authorList>
            <person name="Engelberts J.P."/>
            <person name="Robbins S.J."/>
            <person name="De Goeij J.M."/>
            <person name="Aranda M."/>
            <person name="Bell S.C."/>
            <person name="Webster N.S."/>
        </authorList>
    </citation>
    <scope>NUCLEOTIDE SEQUENCE</scope>
    <source>
        <strain evidence="2">SB0662_bin_9</strain>
    </source>
</reference>
<dbReference type="InterPro" id="IPR007060">
    <property type="entry name" value="FtsL/DivIC"/>
</dbReference>
<evidence type="ECO:0000313" key="2">
    <source>
        <dbReference type="EMBL" id="MYD89670.1"/>
    </source>
</evidence>
<protein>
    <recommendedName>
        <fullName evidence="3">Septum formation initiator family protein</fullName>
    </recommendedName>
</protein>
<evidence type="ECO:0008006" key="3">
    <source>
        <dbReference type="Google" id="ProtNLM"/>
    </source>
</evidence>
<dbReference type="EMBL" id="VXPY01000031">
    <property type="protein sequence ID" value="MYD89670.1"/>
    <property type="molecule type" value="Genomic_DNA"/>
</dbReference>